<organism evidence="2 3">
    <name type="scientific">Ambispora gerdemannii</name>
    <dbReference type="NCBI Taxonomy" id="144530"/>
    <lineage>
        <taxon>Eukaryota</taxon>
        <taxon>Fungi</taxon>
        <taxon>Fungi incertae sedis</taxon>
        <taxon>Mucoromycota</taxon>
        <taxon>Glomeromycotina</taxon>
        <taxon>Glomeromycetes</taxon>
        <taxon>Archaeosporales</taxon>
        <taxon>Ambisporaceae</taxon>
        <taxon>Ambispora</taxon>
    </lineage>
</organism>
<accession>A0A9N9E6B1</accession>
<evidence type="ECO:0000313" key="3">
    <source>
        <dbReference type="Proteomes" id="UP000789831"/>
    </source>
</evidence>
<gene>
    <name evidence="2" type="ORF">AGERDE_LOCUS11968</name>
</gene>
<feature type="non-terminal residue" evidence="2">
    <location>
        <position position="131"/>
    </location>
</feature>
<name>A0A9N9E6B1_9GLOM</name>
<comment type="caution">
    <text evidence="2">The sequence shown here is derived from an EMBL/GenBank/DDBJ whole genome shotgun (WGS) entry which is preliminary data.</text>
</comment>
<feature type="transmembrane region" description="Helical" evidence="1">
    <location>
        <begin position="108"/>
        <end position="130"/>
    </location>
</feature>
<keyword evidence="3" id="KW-1185">Reference proteome</keyword>
<feature type="transmembrane region" description="Helical" evidence="1">
    <location>
        <begin position="25"/>
        <end position="51"/>
    </location>
</feature>
<keyword evidence="1" id="KW-0812">Transmembrane</keyword>
<dbReference type="EMBL" id="CAJVPL010006431">
    <property type="protein sequence ID" value="CAG8664317.1"/>
    <property type="molecule type" value="Genomic_DNA"/>
</dbReference>
<dbReference type="AlphaFoldDB" id="A0A9N9E6B1"/>
<reference evidence="2" key="1">
    <citation type="submission" date="2021-06" db="EMBL/GenBank/DDBJ databases">
        <authorList>
            <person name="Kallberg Y."/>
            <person name="Tangrot J."/>
            <person name="Rosling A."/>
        </authorList>
    </citation>
    <scope>NUCLEOTIDE SEQUENCE</scope>
    <source>
        <strain evidence="2">MT106</strain>
    </source>
</reference>
<keyword evidence="1" id="KW-1133">Transmembrane helix</keyword>
<sequence length="131" mass="14412">MDVHSVIHSLRRTGPLRATRERRDVACYVVVAEIEPALVVMVLAVAIAIVIELQDYIVFQMVKLYYNSGSSSISKPKYRQHDSYGTIVHTLVFEVLGDALASDEAQRVMVVVAVIEAAFVAVAIAIELIVV</sequence>
<dbReference type="Proteomes" id="UP000789831">
    <property type="component" value="Unassembled WGS sequence"/>
</dbReference>
<keyword evidence="1" id="KW-0472">Membrane</keyword>
<protein>
    <submittedName>
        <fullName evidence="2">11448_t:CDS:1</fullName>
    </submittedName>
</protein>
<evidence type="ECO:0000256" key="1">
    <source>
        <dbReference type="SAM" id="Phobius"/>
    </source>
</evidence>
<evidence type="ECO:0000313" key="2">
    <source>
        <dbReference type="EMBL" id="CAG8664317.1"/>
    </source>
</evidence>
<proteinExistence type="predicted"/>